<dbReference type="AlphaFoldDB" id="A0A5B9VVU8"/>
<dbReference type="SMART" id="SM00240">
    <property type="entry name" value="FHA"/>
    <property type="match status" value="1"/>
</dbReference>
<feature type="region of interest" description="Disordered" evidence="6">
    <location>
        <begin position="104"/>
        <end position="147"/>
    </location>
</feature>
<feature type="domain" description="FHA" evidence="7">
    <location>
        <begin position="25"/>
        <end position="76"/>
    </location>
</feature>
<dbReference type="SMART" id="SM00220">
    <property type="entry name" value="S_TKc"/>
    <property type="match status" value="1"/>
</dbReference>
<dbReference type="PROSITE" id="PS00108">
    <property type="entry name" value="PROTEIN_KINASE_ST"/>
    <property type="match status" value="1"/>
</dbReference>
<evidence type="ECO:0000313" key="9">
    <source>
        <dbReference type="EMBL" id="QEH32067.1"/>
    </source>
</evidence>
<dbReference type="PANTHER" id="PTHR43289">
    <property type="entry name" value="MITOGEN-ACTIVATED PROTEIN KINASE KINASE KINASE 20-RELATED"/>
    <property type="match status" value="1"/>
</dbReference>
<dbReference type="InterPro" id="IPR017441">
    <property type="entry name" value="Protein_kinase_ATP_BS"/>
</dbReference>
<dbReference type="SUPFAM" id="SSF56112">
    <property type="entry name" value="Protein kinase-like (PK-like)"/>
    <property type="match status" value="1"/>
</dbReference>
<dbReference type="InterPro" id="IPR011009">
    <property type="entry name" value="Kinase-like_dom_sf"/>
</dbReference>
<dbReference type="PROSITE" id="PS00107">
    <property type="entry name" value="PROTEIN_KINASE_ATP"/>
    <property type="match status" value="1"/>
</dbReference>
<accession>A0A5B9VVU8</accession>
<evidence type="ECO:0000313" key="10">
    <source>
        <dbReference type="Proteomes" id="UP000324233"/>
    </source>
</evidence>
<organism evidence="9 10">
    <name type="scientific">Aquisphaera giovannonii</name>
    <dbReference type="NCBI Taxonomy" id="406548"/>
    <lineage>
        <taxon>Bacteria</taxon>
        <taxon>Pseudomonadati</taxon>
        <taxon>Planctomycetota</taxon>
        <taxon>Planctomycetia</taxon>
        <taxon>Isosphaerales</taxon>
        <taxon>Isosphaeraceae</taxon>
        <taxon>Aquisphaera</taxon>
    </lineage>
</organism>
<dbReference type="PROSITE" id="PS50006">
    <property type="entry name" value="FHA_DOMAIN"/>
    <property type="match status" value="1"/>
</dbReference>
<keyword evidence="4 5" id="KW-0067">ATP-binding</keyword>
<gene>
    <name evidence="9" type="primary">stkP_2</name>
    <name evidence="9" type="ORF">OJF2_05360</name>
</gene>
<name>A0A5B9VVU8_9BACT</name>
<feature type="domain" description="Protein kinase" evidence="8">
    <location>
        <begin position="151"/>
        <end position="416"/>
    </location>
</feature>
<evidence type="ECO:0000256" key="2">
    <source>
        <dbReference type="ARBA" id="ARBA00022741"/>
    </source>
</evidence>
<dbReference type="Gene3D" id="1.10.510.10">
    <property type="entry name" value="Transferase(Phosphotransferase) domain 1"/>
    <property type="match status" value="1"/>
</dbReference>
<dbReference type="CDD" id="cd14014">
    <property type="entry name" value="STKc_PknB_like"/>
    <property type="match status" value="1"/>
</dbReference>
<dbReference type="KEGG" id="agv:OJF2_05360"/>
<dbReference type="InterPro" id="IPR008984">
    <property type="entry name" value="SMAD_FHA_dom_sf"/>
</dbReference>
<evidence type="ECO:0000256" key="1">
    <source>
        <dbReference type="ARBA" id="ARBA00022679"/>
    </source>
</evidence>
<keyword evidence="3 9" id="KW-0418">Kinase</keyword>
<dbReference type="PANTHER" id="PTHR43289:SF6">
    <property type="entry name" value="SERINE_THREONINE-PROTEIN KINASE NEKL-3"/>
    <property type="match status" value="1"/>
</dbReference>
<dbReference type="InterPro" id="IPR008271">
    <property type="entry name" value="Ser/Thr_kinase_AS"/>
</dbReference>
<dbReference type="InterPro" id="IPR000719">
    <property type="entry name" value="Prot_kinase_dom"/>
</dbReference>
<dbReference type="GO" id="GO:0004674">
    <property type="term" value="F:protein serine/threonine kinase activity"/>
    <property type="evidence" value="ECO:0007669"/>
    <property type="project" value="UniProtKB-EC"/>
</dbReference>
<dbReference type="EMBL" id="CP042997">
    <property type="protein sequence ID" value="QEH32067.1"/>
    <property type="molecule type" value="Genomic_DNA"/>
</dbReference>
<dbReference type="Proteomes" id="UP000324233">
    <property type="component" value="Chromosome"/>
</dbReference>
<keyword evidence="10" id="KW-1185">Reference proteome</keyword>
<dbReference type="Pfam" id="PF00069">
    <property type="entry name" value="Pkinase"/>
    <property type="match status" value="1"/>
</dbReference>
<evidence type="ECO:0000256" key="6">
    <source>
        <dbReference type="SAM" id="MobiDB-lite"/>
    </source>
</evidence>
<dbReference type="OrthoDB" id="6111975at2"/>
<feature type="compositionally biased region" description="Basic and acidic residues" evidence="6">
    <location>
        <begin position="133"/>
        <end position="144"/>
    </location>
</feature>
<evidence type="ECO:0000256" key="4">
    <source>
        <dbReference type="ARBA" id="ARBA00022840"/>
    </source>
</evidence>
<dbReference type="RefSeq" id="WP_148590976.1">
    <property type="nucleotide sequence ID" value="NZ_CP042997.1"/>
</dbReference>
<dbReference type="InterPro" id="IPR000253">
    <property type="entry name" value="FHA_dom"/>
</dbReference>
<evidence type="ECO:0000256" key="5">
    <source>
        <dbReference type="PROSITE-ProRule" id="PRU10141"/>
    </source>
</evidence>
<evidence type="ECO:0000259" key="8">
    <source>
        <dbReference type="PROSITE" id="PS50011"/>
    </source>
</evidence>
<dbReference type="SUPFAM" id="SSF49879">
    <property type="entry name" value="SMAD/FHA domain"/>
    <property type="match status" value="1"/>
</dbReference>
<keyword evidence="2 5" id="KW-0547">Nucleotide-binding</keyword>
<dbReference type="Pfam" id="PF00498">
    <property type="entry name" value="FHA"/>
    <property type="match status" value="1"/>
</dbReference>
<feature type="binding site" evidence="5">
    <location>
        <position position="180"/>
    </location>
    <ligand>
        <name>ATP</name>
        <dbReference type="ChEBI" id="CHEBI:30616"/>
    </ligand>
</feature>
<protein>
    <submittedName>
        <fullName evidence="9">Serine/threonine-protein kinase StkP</fullName>
        <ecNumber evidence="9">2.7.11.1</ecNumber>
    </submittedName>
</protein>
<sequence length="420" mass="46109">MHVTLSVSEGPHKGREFTFREHDTFIVGRASYAHFRLEAHDRYFSRAHFLIEVNPPLCRLMDMGSTNGTFVNDAKVNEIDLKDGDRIRGGKTVIDVAIGVDPGDEDATAASVPGAEGLPNTVSVRSPDPDDPEAARRGPERPEVPSRLGDYMLIRELGRGGMGVVHLARRGDEGEFVAIKTIEPKVDVTSRDVDRFLREASILKDLDHPGVVRFLDCGDCNGRVYLAMEYVDGPCLSAAIKRSGTMPVRRATRLIRQVLEATAYAHDRGFVHRDIKPGNLLLAGQGAGESIKLADFGLARAYRESKFSGLTLQGEMGGTIAFAAPEQLTNFRESKPASDLYSIGATLYMMLTGSQVYDFPNKLNRQVLMVLQEDAVPIQSRRAELPTGLARVVDRALSRQPADRFPDARSMSEALLPFSA</sequence>
<evidence type="ECO:0000259" key="7">
    <source>
        <dbReference type="PROSITE" id="PS50006"/>
    </source>
</evidence>
<dbReference type="Gene3D" id="2.60.200.20">
    <property type="match status" value="1"/>
</dbReference>
<dbReference type="GO" id="GO:0005524">
    <property type="term" value="F:ATP binding"/>
    <property type="evidence" value="ECO:0007669"/>
    <property type="project" value="UniProtKB-UniRule"/>
</dbReference>
<proteinExistence type="predicted"/>
<dbReference type="EC" id="2.7.11.1" evidence="9"/>
<keyword evidence="1 9" id="KW-0808">Transferase</keyword>
<evidence type="ECO:0000256" key="3">
    <source>
        <dbReference type="ARBA" id="ARBA00022777"/>
    </source>
</evidence>
<reference evidence="9 10" key="1">
    <citation type="submission" date="2019-08" db="EMBL/GenBank/DDBJ databases">
        <title>Deep-cultivation of Planctomycetes and their phenomic and genomic characterization uncovers novel biology.</title>
        <authorList>
            <person name="Wiegand S."/>
            <person name="Jogler M."/>
            <person name="Boedeker C."/>
            <person name="Pinto D."/>
            <person name="Vollmers J."/>
            <person name="Rivas-Marin E."/>
            <person name="Kohn T."/>
            <person name="Peeters S.H."/>
            <person name="Heuer A."/>
            <person name="Rast P."/>
            <person name="Oberbeckmann S."/>
            <person name="Bunk B."/>
            <person name="Jeske O."/>
            <person name="Meyerdierks A."/>
            <person name="Storesund J.E."/>
            <person name="Kallscheuer N."/>
            <person name="Luecker S."/>
            <person name="Lage O.M."/>
            <person name="Pohl T."/>
            <person name="Merkel B.J."/>
            <person name="Hornburger P."/>
            <person name="Mueller R.-W."/>
            <person name="Bruemmer F."/>
            <person name="Labrenz M."/>
            <person name="Spormann A.M."/>
            <person name="Op den Camp H."/>
            <person name="Overmann J."/>
            <person name="Amann R."/>
            <person name="Jetten M.S.M."/>
            <person name="Mascher T."/>
            <person name="Medema M.H."/>
            <person name="Devos D.P."/>
            <person name="Kaster A.-K."/>
            <person name="Ovreas L."/>
            <person name="Rohde M."/>
            <person name="Galperin M.Y."/>
            <person name="Jogler C."/>
        </authorList>
    </citation>
    <scope>NUCLEOTIDE SEQUENCE [LARGE SCALE GENOMIC DNA]</scope>
    <source>
        <strain evidence="9 10">OJF2</strain>
    </source>
</reference>
<dbReference type="PROSITE" id="PS50011">
    <property type="entry name" value="PROTEIN_KINASE_DOM"/>
    <property type="match status" value="1"/>
</dbReference>